<feature type="domain" description="AB hydrolase-1" evidence="1">
    <location>
        <begin position="34"/>
        <end position="321"/>
    </location>
</feature>
<evidence type="ECO:0000259" key="1">
    <source>
        <dbReference type="Pfam" id="PF12697"/>
    </source>
</evidence>
<dbReference type="Gene3D" id="3.40.50.1820">
    <property type="entry name" value="alpha/beta hydrolase"/>
    <property type="match status" value="1"/>
</dbReference>
<comment type="caution">
    <text evidence="2">The sequence shown here is derived from an EMBL/GenBank/DDBJ whole genome shotgun (WGS) entry which is preliminary data.</text>
</comment>
<dbReference type="InterPro" id="IPR000073">
    <property type="entry name" value="AB_hydrolase_1"/>
</dbReference>
<evidence type="ECO:0000313" key="2">
    <source>
        <dbReference type="EMBL" id="KAG1820320.1"/>
    </source>
</evidence>
<keyword evidence="2" id="KW-0378">Hydrolase</keyword>
<dbReference type="AlphaFoldDB" id="A0A9P7JFM8"/>
<dbReference type="SUPFAM" id="SSF53474">
    <property type="entry name" value="alpha/beta-Hydrolases"/>
    <property type="match status" value="1"/>
</dbReference>
<dbReference type="OrthoDB" id="294702at2759"/>
<accession>A0A9P7JFM8</accession>
<dbReference type="GO" id="GO:0016787">
    <property type="term" value="F:hydrolase activity"/>
    <property type="evidence" value="ECO:0007669"/>
    <property type="project" value="UniProtKB-KW"/>
</dbReference>
<protein>
    <submittedName>
        <fullName evidence="2">Alpha/Beta hydrolase protein</fullName>
    </submittedName>
</protein>
<evidence type="ECO:0000313" key="3">
    <source>
        <dbReference type="Proteomes" id="UP000807769"/>
    </source>
</evidence>
<dbReference type="Proteomes" id="UP000807769">
    <property type="component" value="Unassembled WGS sequence"/>
</dbReference>
<gene>
    <name evidence="2" type="ORF">BJ212DRAFT_1445746</name>
</gene>
<dbReference type="GeneID" id="64632166"/>
<dbReference type="RefSeq" id="XP_041195591.1">
    <property type="nucleotide sequence ID" value="XM_041338150.1"/>
</dbReference>
<organism evidence="2 3">
    <name type="scientific">Suillus subaureus</name>
    <dbReference type="NCBI Taxonomy" id="48587"/>
    <lineage>
        <taxon>Eukaryota</taxon>
        <taxon>Fungi</taxon>
        <taxon>Dikarya</taxon>
        <taxon>Basidiomycota</taxon>
        <taxon>Agaricomycotina</taxon>
        <taxon>Agaricomycetes</taxon>
        <taxon>Agaricomycetidae</taxon>
        <taxon>Boletales</taxon>
        <taxon>Suillineae</taxon>
        <taxon>Suillaceae</taxon>
        <taxon>Suillus</taxon>
    </lineage>
</organism>
<dbReference type="Pfam" id="PF12697">
    <property type="entry name" value="Abhydrolase_6"/>
    <property type="match status" value="1"/>
</dbReference>
<reference evidence="2" key="1">
    <citation type="journal article" date="2020" name="New Phytol.">
        <title>Comparative genomics reveals dynamic genome evolution in host specialist ectomycorrhizal fungi.</title>
        <authorList>
            <person name="Lofgren L.A."/>
            <person name="Nguyen N.H."/>
            <person name="Vilgalys R."/>
            <person name="Ruytinx J."/>
            <person name="Liao H.L."/>
            <person name="Branco S."/>
            <person name="Kuo A."/>
            <person name="LaButti K."/>
            <person name="Lipzen A."/>
            <person name="Andreopoulos W."/>
            <person name="Pangilinan J."/>
            <person name="Riley R."/>
            <person name="Hundley H."/>
            <person name="Na H."/>
            <person name="Barry K."/>
            <person name="Grigoriev I.V."/>
            <person name="Stajich J.E."/>
            <person name="Kennedy P.G."/>
        </authorList>
    </citation>
    <scope>NUCLEOTIDE SEQUENCE</scope>
    <source>
        <strain evidence="2">MN1</strain>
    </source>
</reference>
<keyword evidence="3" id="KW-1185">Reference proteome</keyword>
<name>A0A9P7JFM8_9AGAM</name>
<dbReference type="EMBL" id="JABBWG010000008">
    <property type="protein sequence ID" value="KAG1820320.1"/>
    <property type="molecule type" value="Genomic_DNA"/>
</dbReference>
<dbReference type="InterPro" id="IPR029058">
    <property type="entry name" value="AB_hydrolase_fold"/>
</dbReference>
<proteinExistence type="predicted"/>
<sequence>MSTDISSEESFLPLPDGRTLAYAEAGNLSSKTVVLYMHGFFTVGDASQTSHVLLSKNVHFITPTLPGWGNTSPPPPSTPYRDCLTSDMTALLSHLYPDSNGRDIKLYLAGGSLGTAPAQILYGAPYDKFPFGRCILGMLLLGAFSPFRYHKDYAKHMTWTQYILPGPIGHSIPFNLLSHLMKFVLARKLSTIEGAEASLRETVFDVMDQAEREEFAKWSEERGMVPDDTVRKMAKNVMKSISKSWAGFILTPPLLHSDWGFRPDALDEEHSRPPILLTASKDDDMSPVAYAHYLAANYKNTRIKDVDGGHMSILYHMDEVWAEFLADEPEQ</sequence>